<feature type="transmembrane region" description="Helical" evidence="7">
    <location>
        <begin position="374"/>
        <end position="392"/>
    </location>
</feature>
<gene>
    <name evidence="8" type="ORF">BN10_1120003</name>
</gene>
<accession>N0DXS3</accession>
<comment type="caution">
    <text evidence="8">The sequence shown here is derived from an EMBL/GenBank/DDBJ whole genome shotgun (WGS) entry which is preliminary data.</text>
</comment>
<feature type="transmembrane region" description="Helical" evidence="7">
    <location>
        <begin position="138"/>
        <end position="156"/>
    </location>
</feature>
<evidence type="ECO:0000313" key="8">
    <source>
        <dbReference type="EMBL" id="CCH68677.1"/>
    </source>
</evidence>
<evidence type="ECO:0000256" key="4">
    <source>
        <dbReference type="ARBA" id="ARBA00022989"/>
    </source>
</evidence>
<evidence type="ECO:0000256" key="2">
    <source>
        <dbReference type="ARBA" id="ARBA00022475"/>
    </source>
</evidence>
<proteinExistence type="predicted"/>
<dbReference type="OrthoDB" id="3826649at2"/>
<dbReference type="GO" id="GO:0005886">
    <property type="term" value="C:plasma membrane"/>
    <property type="evidence" value="ECO:0007669"/>
    <property type="project" value="UniProtKB-SubCell"/>
</dbReference>
<keyword evidence="2" id="KW-1003">Cell membrane</keyword>
<keyword evidence="9" id="KW-1185">Reference proteome</keyword>
<keyword evidence="3 7" id="KW-0812">Transmembrane</keyword>
<feature type="transmembrane region" description="Helical" evidence="7">
    <location>
        <begin position="202"/>
        <end position="226"/>
    </location>
</feature>
<dbReference type="PANTHER" id="PTHR30250">
    <property type="entry name" value="PST FAMILY PREDICTED COLANIC ACID TRANSPORTER"/>
    <property type="match status" value="1"/>
</dbReference>
<reference evidence="8 9" key="1">
    <citation type="journal article" date="2013" name="ISME J.">
        <title>A metabolic model for members of the genus Tetrasphaera involved in enhanced biological phosphorus removal.</title>
        <authorList>
            <person name="Kristiansen R."/>
            <person name="Nguyen H.T.T."/>
            <person name="Saunders A.M."/>
            <person name="Nielsen J.L."/>
            <person name="Wimmer R."/>
            <person name="Le V.Q."/>
            <person name="McIlroy S.J."/>
            <person name="Petrovski S."/>
            <person name="Seviour R.J."/>
            <person name="Calteau A."/>
            <person name="Nielsen K.L."/>
            <person name="Nielsen P.H."/>
        </authorList>
    </citation>
    <scope>NUCLEOTIDE SEQUENCE [LARGE SCALE GENOMIC DNA]</scope>
    <source>
        <strain evidence="8 9">Lp2</strain>
    </source>
</reference>
<protein>
    <submittedName>
        <fullName evidence="8">Uncharacterized protein</fullName>
    </submittedName>
</protein>
<evidence type="ECO:0000256" key="3">
    <source>
        <dbReference type="ARBA" id="ARBA00022692"/>
    </source>
</evidence>
<dbReference type="AlphaFoldDB" id="N0DXS3"/>
<dbReference type="InterPro" id="IPR050833">
    <property type="entry name" value="Poly_Biosynth_Transport"/>
</dbReference>
<dbReference type="HOGENOM" id="CLU_675808_0_0_11"/>
<evidence type="ECO:0000256" key="6">
    <source>
        <dbReference type="SAM" id="MobiDB-lite"/>
    </source>
</evidence>
<keyword evidence="5 7" id="KW-0472">Membrane</keyword>
<evidence type="ECO:0000256" key="1">
    <source>
        <dbReference type="ARBA" id="ARBA00004651"/>
    </source>
</evidence>
<feature type="region of interest" description="Disordered" evidence="6">
    <location>
        <begin position="399"/>
        <end position="420"/>
    </location>
</feature>
<evidence type="ECO:0000313" key="9">
    <source>
        <dbReference type="Proteomes" id="UP000013167"/>
    </source>
</evidence>
<dbReference type="RefSeq" id="WP_010851576.1">
    <property type="nucleotide sequence ID" value="NZ_HF570956.1"/>
</dbReference>
<organism evidence="8 9">
    <name type="scientific">Phycicoccus elongatus Lp2</name>
    <dbReference type="NCBI Taxonomy" id="1193181"/>
    <lineage>
        <taxon>Bacteria</taxon>
        <taxon>Bacillati</taxon>
        <taxon>Actinomycetota</taxon>
        <taxon>Actinomycetes</taxon>
        <taxon>Micrococcales</taxon>
        <taxon>Intrasporangiaceae</taxon>
        <taxon>Phycicoccus</taxon>
    </lineage>
</organism>
<dbReference type="Proteomes" id="UP000013167">
    <property type="component" value="Unassembled WGS sequence"/>
</dbReference>
<feature type="transmembrane region" description="Helical" evidence="7">
    <location>
        <begin position="79"/>
        <end position="102"/>
    </location>
</feature>
<evidence type="ECO:0000256" key="7">
    <source>
        <dbReference type="SAM" id="Phobius"/>
    </source>
</evidence>
<feature type="transmembrane region" description="Helical" evidence="7">
    <location>
        <begin position="108"/>
        <end position="126"/>
    </location>
</feature>
<feature type="transmembrane region" description="Helical" evidence="7">
    <location>
        <begin position="45"/>
        <end position="67"/>
    </location>
</feature>
<sequence>MAARNLAWATLLGVVGLAAQGGARFLHTTWVGNTAPDRLGTLSALLSISVFLTLLGPAAAGIAAGRFAPAGAPRGPELLQALSTAMLWTGGGLTLVTAVVAATVTGPVGIVTCCALVLSYGAYLYCRGALIGSGRVMRAAVLDIATAVLTVLAVWLVVSHQWWDALLLPPTVGYLAFALLARPRPVRAGATEEERRTLRSFLVTNSVAQMATGALVPATMLCVEWFDRPGSSAFAAALALATPPNMIAQALLLVLVPHFATAPRTAAGGVARRHVLTLLGVSALLWVLLFGTMVLIAPQLLDLVYPGKFPEAADTLRALLVIMGVSSVAVLPTALLLGTGRERQQASAALAGMAVGLAALLVLAPRWGADGATAGFAAGIAVTAGLAFLLGLRSGPAAPTPGRADPVGPTDPSVELTTEG</sequence>
<keyword evidence="4 7" id="KW-1133">Transmembrane helix</keyword>
<feature type="transmembrane region" description="Helical" evidence="7">
    <location>
        <begin position="316"/>
        <end position="337"/>
    </location>
</feature>
<name>N0DXS3_9MICO</name>
<feature type="transmembrane region" description="Helical" evidence="7">
    <location>
        <begin position="162"/>
        <end position="181"/>
    </location>
</feature>
<evidence type="ECO:0000256" key="5">
    <source>
        <dbReference type="ARBA" id="ARBA00023136"/>
    </source>
</evidence>
<dbReference type="STRING" id="1193181.BN10_1120003"/>
<dbReference type="PANTHER" id="PTHR30250:SF11">
    <property type="entry name" value="O-ANTIGEN TRANSPORTER-RELATED"/>
    <property type="match status" value="1"/>
</dbReference>
<feature type="transmembrane region" description="Helical" evidence="7">
    <location>
        <begin position="275"/>
        <end position="296"/>
    </location>
</feature>
<dbReference type="eggNOG" id="COG2244">
    <property type="taxonomic scope" value="Bacteria"/>
</dbReference>
<feature type="transmembrane region" description="Helical" evidence="7">
    <location>
        <begin position="349"/>
        <end position="368"/>
    </location>
</feature>
<comment type="subcellular location">
    <subcellularLocation>
        <location evidence="1">Cell membrane</location>
        <topology evidence="1">Multi-pass membrane protein</topology>
    </subcellularLocation>
</comment>
<dbReference type="EMBL" id="CAIZ01000016">
    <property type="protein sequence ID" value="CCH68677.1"/>
    <property type="molecule type" value="Genomic_DNA"/>
</dbReference>